<dbReference type="AlphaFoldDB" id="A0A8J5MFQ9"/>
<reference evidence="3" key="1">
    <citation type="submission" date="2021-01" db="EMBL/GenBank/DDBJ databases">
        <title>Phytophthora aleatoria, a newly-described species from Pinus radiata is distinct from Phytophthora cactorum isolates based on comparative genomics.</title>
        <authorList>
            <person name="Mcdougal R."/>
            <person name="Panda P."/>
            <person name="Williams N."/>
            <person name="Studholme D.J."/>
        </authorList>
    </citation>
    <scope>NUCLEOTIDE SEQUENCE</scope>
    <source>
        <strain evidence="3">NZFS 4037</strain>
    </source>
</reference>
<feature type="region of interest" description="Disordered" evidence="2">
    <location>
        <begin position="44"/>
        <end position="67"/>
    </location>
</feature>
<feature type="coiled-coil region" evidence="1">
    <location>
        <begin position="131"/>
        <end position="158"/>
    </location>
</feature>
<evidence type="ECO:0000256" key="2">
    <source>
        <dbReference type="SAM" id="MobiDB-lite"/>
    </source>
</evidence>
<protein>
    <recommendedName>
        <fullName evidence="5">Bzip transcription factor</fullName>
    </recommendedName>
</protein>
<evidence type="ECO:0008006" key="5">
    <source>
        <dbReference type="Google" id="ProtNLM"/>
    </source>
</evidence>
<proteinExistence type="predicted"/>
<evidence type="ECO:0000256" key="1">
    <source>
        <dbReference type="SAM" id="Coils"/>
    </source>
</evidence>
<evidence type="ECO:0000313" key="3">
    <source>
        <dbReference type="EMBL" id="KAG6963184.1"/>
    </source>
</evidence>
<organism evidence="3 4">
    <name type="scientific">Phytophthora aleatoria</name>
    <dbReference type="NCBI Taxonomy" id="2496075"/>
    <lineage>
        <taxon>Eukaryota</taxon>
        <taxon>Sar</taxon>
        <taxon>Stramenopiles</taxon>
        <taxon>Oomycota</taxon>
        <taxon>Peronosporomycetes</taxon>
        <taxon>Peronosporales</taxon>
        <taxon>Peronosporaceae</taxon>
        <taxon>Phytophthora</taxon>
    </lineage>
</organism>
<gene>
    <name evidence="3" type="ORF">JG688_00008265</name>
</gene>
<keyword evidence="4" id="KW-1185">Reference proteome</keyword>
<accession>A0A8J5MFQ9</accession>
<dbReference type="EMBL" id="JAENGY010000428">
    <property type="protein sequence ID" value="KAG6963184.1"/>
    <property type="molecule type" value="Genomic_DNA"/>
</dbReference>
<keyword evidence="1" id="KW-0175">Coiled coil</keyword>
<sequence>MYSSTLHPPNSHLLRDEVVTGVVVRTWRANRVGFGTPVYQSRTTGYDSVEGNPSHAWGENDGTSESQAPISVGEISQIDSKRKRTEPTRIASFKRLKTASQDEKYKAIAELLELGERVQRERRREVQQRYRMKQKRLIDNLDKTIQELRQDIKTLEKRRRCAPPITPATNGVWESVVHFFRLVRIGFEPSDRLDSVREALAPDVVYNTECGFEAIVRGWYFMKWFGDVEVTVENLSKSARNSMIVTTRTSVTITERTLSNVFPHLPNPKIGDSKATLASKLLGQRIIMRGSTCFEWDAATKRVTSVVAQSDMLTPILRLLGSLEAVSQVFDKALVSPSFQWVSASSETNDTIS</sequence>
<evidence type="ECO:0000313" key="4">
    <source>
        <dbReference type="Proteomes" id="UP000709295"/>
    </source>
</evidence>
<comment type="caution">
    <text evidence="3">The sequence shown here is derived from an EMBL/GenBank/DDBJ whole genome shotgun (WGS) entry which is preliminary data.</text>
</comment>
<dbReference type="Proteomes" id="UP000709295">
    <property type="component" value="Unassembled WGS sequence"/>
</dbReference>
<name>A0A8J5MFQ9_9STRA</name>